<feature type="compositionally biased region" description="Basic and acidic residues" evidence="3">
    <location>
        <begin position="502"/>
        <end position="525"/>
    </location>
</feature>
<comment type="caution">
    <text evidence="5">The sequence shown here is derived from an EMBL/GenBank/DDBJ whole genome shotgun (WGS) entry which is preliminary data.</text>
</comment>
<dbReference type="RefSeq" id="WP_352982660.1">
    <property type="nucleotide sequence ID" value="NZ_JBEQNA010000001.1"/>
</dbReference>
<name>A0ABV1ZPX9_9ACTN</name>
<evidence type="ECO:0000256" key="1">
    <source>
        <dbReference type="ARBA" id="ARBA00023239"/>
    </source>
</evidence>
<dbReference type="EMBL" id="JBEQNB010000002">
    <property type="protein sequence ID" value="MES0832984.1"/>
    <property type="molecule type" value="Genomic_DNA"/>
</dbReference>
<dbReference type="EC" id="5.5.1.2" evidence="5"/>
<organism evidence="5 6">
    <name type="scientific">Nocardiopsis tropica</name>
    <dbReference type="NCBI Taxonomy" id="109330"/>
    <lineage>
        <taxon>Bacteria</taxon>
        <taxon>Bacillati</taxon>
        <taxon>Actinomycetota</taxon>
        <taxon>Actinomycetes</taxon>
        <taxon>Streptosporangiales</taxon>
        <taxon>Nocardiopsidaceae</taxon>
        <taxon>Nocardiopsis</taxon>
    </lineage>
</organism>
<dbReference type="Pfam" id="PF00206">
    <property type="entry name" value="Lyase_1"/>
    <property type="match status" value="1"/>
</dbReference>
<gene>
    <name evidence="5" type="primary">pcaB</name>
    <name evidence="5" type="ORF">ABUK86_04315</name>
</gene>
<keyword evidence="1" id="KW-0456">Lyase</keyword>
<dbReference type="InterPro" id="IPR008948">
    <property type="entry name" value="L-Aspartase-like"/>
</dbReference>
<comment type="similarity">
    <text evidence="2">Belongs to the class-II fumarase/aspartase family.</text>
</comment>
<sequence>MTGLFDGVLDRGPVAGATGDTAWLQALLDVEAALAHALADTGRLARDRAESIAAACAADRYDPAALGRAAAGGGNPVIPLVEELTGRVRALDPDAARHVHRGATSQDVLDTAAMLVARRAGEALLADLRGLADELRDLAAAHRDTPMAGRTLLQQALPTTFGAVAAGWANGLAEAADQLDRVLTGRLAVQLGGAVGTLASLGEDGPGVTAALAARLDLADPVLPWHTERGRIAELASALGRICGAAGTAAQDVVLLAQTEVGELVEDGGPGVGGSSTLPHKRNPVAAVSALACARQAPGLVANLLAAQIQEHQRAAGGWHAEWLPLTDLFRRTGGAVAWLRTSASRLRVVPGRMRANLGLTGGLALSERVTTDLAPELGRTEAHHLVADACRESAASGRDLADVLTARLAGVRTRERVLELLDPSGYLGAAAVFTDRVTGGRTGRGAATAPGPGPEPDGGGVPGGPCVSRAPGAGTGTGGPEAHAAPAPGGTPRAHGPAEAPGHDPRPGPEDTDRENNGGRTHER</sequence>
<dbReference type="Gene3D" id="1.10.40.30">
    <property type="entry name" value="Fumarase/aspartase (C-terminal domain)"/>
    <property type="match status" value="1"/>
</dbReference>
<feature type="region of interest" description="Disordered" evidence="3">
    <location>
        <begin position="440"/>
        <end position="525"/>
    </location>
</feature>
<dbReference type="Gene3D" id="1.20.200.10">
    <property type="entry name" value="Fumarase/aspartase (Central domain)"/>
    <property type="match status" value="1"/>
</dbReference>
<evidence type="ECO:0000313" key="5">
    <source>
        <dbReference type="EMBL" id="MES0832984.1"/>
    </source>
</evidence>
<dbReference type="GO" id="GO:0047472">
    <property type="term" value="F:3-carboxy-cis,cis-muconate cycloisomerase activity"/>
    <property type="evidence" value="ECO:0007669"/>
    <property type="project" value="UniProtKB-EC"/>
</dbReference>
<dbReference type="PANTHER" id="PTHR43172">
    <property type="entry name" value="ADENYLOSUCCINATE LYASE"/>
    <property type="match status" value="1"/>
</dbReference>
<proteinExistence type="inferred from homology"/>
<dbReference type="NCBIfam" id="TIGR02426">
    <property type="entry name" value="protocat_pcaB"/>
    <property type="match status" value="1"/>
</dbReference>
<evidence type="ECO:0000313" key="6">
    <source>
        <dbReference type="Proteomes" id="UP001432401"/>
    </source>
</evidence>
<keyword evidence="6" id="KW-1185">Reference proteome</keyword>
<dbReference type="SUPFAM" id="SSF48557">
    <property type="entry name" value="L-aspartase-like"/>
    <property type="match status" value="1"/>
</dbReference>
<protein>
    <submittedName>
        <fullName evidence="5">3-carboxy-cis,cis-muconate cycloisomerase</fullName>
        <ecNumber evidence="5">5.5.1.2</ecNumber>
    </submittedName>
</protein>
<feature type="compositionally biased region" description="Low complexity" evidence="3">
    <location>
        <begin position="481"/>
        <end position="499"/>
    </location>
</feature>
<accession>A0ABV1ZPX9</accession>
<dbReference type="InterPro" id="IPR022761">
    <property type="entry name" value="Fumarate_lyase_N"/>
</dbReference>
<feature type="domain" description="Adenylosuccinate lyase C-terminal" evidence="4">
    <location>
        <begin position="362"/>
        <end position="439"/>
    </location>
</feature>
<keyword evidence="5" id="KW-0413">Isomerase</keyword>
<dbReference type="InterPro" id="IPR019468">
    <property type="entry name" value="AdenyloSucc_lyase_C"/>
</dbReference>
<reference evidence="5 6" key="1">
    <citation type="submission" date="2024-06" db="EMBL/GenBank/DDBJ databases">
        <authorList>
            <person name="Bataeva Y.V."/>
            <person name="Grigorian L.N."/>
            <person name="Solomentsev V.I."/>
        </authorList>
    </citation>
    <scope>NUCLEOTIDE SEQUENCE [LARGE SCALE GENOMIC DNA]</scope>
    <source>
        <strain evidence="6">SCPM-O-B-12605 (RCAM04882)</strain>
    </source>
</reference>
<evidence type="ECO:0000259" key="4">
    <source>
        <dbReference type="SMART" id="SM00998"/>
    </source>
</evidence>
<dbReference type="CDD" id="cd01597">
    <property type="entry name" value="pCLME"/>
    <property type="match status" value="1"/>
</dbReference>
<feature type="compositionally biased region" description="Low complexity" evidence="3">
    <location>
        <begin position="440"/>
        <end position="451"/>
    </location>
</feature>
<dbReference type="PRINTS" id="PR00149">
    <property type="entry name" value="FUMRATELYASE"/>
</dbReference>
<evidence type="ECO:0000256" key="2">
    <source>
        <dbReference type="ARBA" id="ARBA00034772"/>
    </source>
</evidence>
<dbReference type="SMART" id="SM00998">
    <property type="entry name" value="ADSL_C"/>
    <property type="match status" value="1"/>
</dbReference>
<dbReference type="InterPro" id="IPR000362">
    <property type="entry name" value="Fumarate_lyase_fam"/>
</dbReference>
<dbReference type="PANTHER" id="PTHR43172:SF2">
    <property type="entry name" value="ADENYLOSUCCINATE LYASE C-TERMINAL DOMAIN-CONTAINING PROTEIN"/>
    <property type="match status" value="1"/>
</dbReference>
<dbReference type="Proteomes" id="UP001432401">
    <property type="component" value="Unassembled WGS sequence"/>
</dbReference>
<dbReference type="InterPro" id="IPR012789">
    <property type="entry name" value="Protocat_PcaB-like"/>
</dbReference>
<dbReference type="Pfam" id="PF10397">
    <property type="entry name" value="ADSL_C"/>
    <property type="match status" value="1"/>
</dbReference>
<evidence type="ECO:0000256" key="3">
    <source>
        <dbReference type="SAM" id="MobiDB-lite"/>
    </source>
</evidence>